<keyword evidence="2" id="KW-1185">Reference proteome</keyword>
<reference evidence="1 2" key="1">
    <citation type="submission" date="2021-07" db="EMBL/GenBank/DDBJ databases">
        <title>Novel Helicobacter sp. Isolated from a dog.</title>
        <authorList>
            <person name="Rimbara E."/>
            <person name="Suzuki M."/>
        </authorList>
    </citation>
    <scope>NUCLEOTIDE SEQUENCE [LARGE SCALE GENOMIC DNA]</scope>
    <source>
        <strain evidence="2">NHP19-003</strain>
    </source>
</reference>
<dbReference type="RefSeq" id="WP_260320591.1">
    <property type="nucleotide sequence ID" value="NZ_AP024814.1"/>
</dbReference>
<evidence type="ECO:0000313" key="2">
    <source>
        <dbReference type="Proteomes" id="UP000826775"/>
    </source>
</evidence>
<dbReference type="Proteomes" id="UP000826775">
    <property type="component" value="Chromosome"/>
</dbReference>
<protein>
    <recommendedName>
        <fullName evidence="3">Outer membrane protein</fullName>
    </recommendedName>
</protein>
<evidence type="ECO:0008006" key="3">
    <source>
        <dbReference type="Google" id="ProtNLM"/>
    </source>
</evidence>
<accession>A0ABM7SG41</accession>
<dbReference type="Pfam" id="PF01856">
    <property type="entry name" value="HP_OMP"/>
    <property type="match status" value="2"/>
</dbReference>
<organism evidence="1 2">
    <name type="scientific">Helicobacter gastrocanis</name>
    <dbReference type="NCBI Taxonomy" id="2849641"/>
    <lineage>
        <taxon>Bacteria</taxon>
        <taxon>Pseudomonadati</taxon>
        <taxon>Campylobacterota</taxon>
        <taxon>Epsilonproteobacteria</taxon>
        <taxon>Campylobacterales</taxon>
        <taxon>Helicobacteraceae</taxon>
        <taxon>Helicobacter</taxon>
    </lineage>
</organism>
<evidence type="ECO:0000313" key="1">
    <source>
        <dbReference type="EMBL" id="BCZ16735.1"/>
    </source>
</evidence>
<proteinExistence type="predicted"/>
<gene>
    <name evidence="1" type="ORF">NHP190003_00170</name>
</gene>
<name>A0ABM7SG41_9HELI</name>
<dbReference type="InterPro" id="IPR002718">
    <property type="entry name" value="OMP_Helicobacter"/>
</dbReference>
<dbReference type="EMBL" id="AP024814">
    <property type="protein sequence ID" value="BCZ16735.1"/>
    <property type="molecule type" value="Genomic_DNA"/>
</dbReference>
<dbReference type="PRINTS" id="PR01776">
    <property type="entry name" value="HPOMPFAMILY"/>
</dbReference>
<sequence>MSAEKNGAFVEGGFQYSNVTGENNYSQPTITQTQDGYTYTNEGFSQPGKTTGNLYGADIQVGYKQLFGKKKRFGLRYYGFFSGQGGSYVTDISAVPSQFISGNVITGKAANLFYGAGVDAIYNFCSTMNTEYSDLAKVDKVYGKTNFSPTFVQFIINIGFRTNFSAHQGFEVGVRIPTINDPYYTEKDTLANGGGKTTITFRRTVAIYANYVYNF</sequence>